<name>A0A7S2YGZ4_9STRA</name>
<dbReference type="EMBL" id="HBHT01024787">
    <property type="protein sequence ID" value="CAD9976220.1"/>
    <property type="molecule type" value="Transcribed_RNA"/>
</dbReference>
<evidence type="ECO:0000313" key="1">
    <source>
        <dbReference type="EMBL" id="CAD9976220.1"/>
    </source>
</evidence>
<organism evidence="1">
    <name type="scientific">Entomoneis paludosa</name>
    <dbReference type="NCBI Taxonomy" id="265537"/>
    <lineage>
        <taxon>Eukaryota</taxon>
        <taxon>Sar</taxon>
        <taxon>Stramenopiles</taxon>
        <taxon>Ochrophyta</taxon>
        <taxon>Bacillariophyta</taxon>
        <taxon>Bacillariophyceae</taxon>
        <taxon>Bacillariophycidae</taxon>
        <taxon>Entomoneidaceae</taxon>
        <taxon>Entomoneis</taxon>
    </lineage>
</organism>
<reference evidence="1" key="1">
    <citation type="submission" date="2021-01" db="EMBL/GenBank/DDBJ databases">
        <authorList>
            <person name="Corre E."/>
            <person name="Pelletier E."/>
            <person name="Niang G."/>
            <person name="Scheremetjew M."/>
            <person name="Finn R."/>
            <person name="Kale V."/>
            <person name="Holt S."/>
            <person name="Cochrane G."/>
            <person name="Meng A."/>
            <person name="Brown T."/>
            <person name="Cohen L."/>
        </authorList>
    </citation>
    <scope>NUCLEOTIDE SEQUENCE</scope>
    <source>
        <strain evidence="1">CCMP125</strain>
    </source>
</reference>
<accession>A0A7S2YGZ4</accession>
<protein>
    <submittedName>
        <fullName evidence="1">Uncharacterized protein</fullName>
    </submittedName>
</protein>
<dbReference type="AlphaFoldDB" id="A0A7S2YGZ4"/>
<proteinExistence type="predicted"/>
<gene>
    <name evidence="1" type="ORF">APAL1065_LOCUS16635</name>
</gene>
<sequence length="104" mass="12100">MLSIISCWIEQACWQQVRQLVIMATSQLTDQVENLKKSMESKISATLQQQSDDEDQIQKKADELEEMALVFKKKEKSSTQPTTSEMYIDDNDGKKEMRCCWCNK</sequence>